<dbReference type="InterPro" id="IPR027417">
    <property type="entry name" value="P-loop_NTPase"/>
</dbReference>
<sequence>MPVAAVEVQSHHSVVEVSRSAAGDMSVMETLRLDLLKIQSEAQKLVKILHANKHPGGPLASCLTQVADDFIHHLAIRGHTSGICLTAQAVVDTGNEAINVLHDLATQNLVQRRIKRSRNEQQIKKLNDKLNSLVQSVKISAMTLPPTLEPPLLYNRTTTIPIRRDILYLDSSKLPALEPPPKPQVFFGREQEKEALVEALLFHDAAHLAILGPGGMGKTSLATTVLHDSRILNKFSSRGIFLRCDGINSARGLATLLASALNVAADDNSGMASPNPAATG</sequence>
<evidence type="ECO:0008006" key="3">
    <source>
        <dbReference type="Google" id="ProtNLM"/>
    </source>
</evidence>
<dbReference type="OrthoDB" id="3064467at2759"/>
<dbReference type="Proteomes" id="UP000076738">
    <property type="component" value="Unassembled WGS sequence"/>
</dbReference>
<dbReference type="AlphaFoldDB" id="A0A167G806"/>
<evidence type="ECO:0000313" key="2">
    <source>
        <dbReference type="Proteomes" id="UP000076738"/>
    </source>
</evidence>
<dbReference type="SUPFAM" id="SSF52540">
    <property type="entry name" value="P-loop containing nucleoside triphosphate hydrolases"/>
    <property type="match status" value="1"/>
</dbReference>
<reference evidence="1 2" key="1">
    <citation type="journal article" date="2016" name="Mol. Biol. Evol.">
        <title>Comparative Genomics of Early-Diverging Mushroom-Forming Fungi Provides Insights into the Origins of Lignocellulose Decay Capabilities.</title>
        <authorList>
            <person name="Nagy L.G."/>
            <person name="Riley R."/>
            <person name="Tritt A."/>
            <person name="Adam C."/>
            <person name="Daum C."/>
            <person name="Floudas D."/>
            <person name="Sun H."/>
            <person name="Yadav J.S."/>
            <person name="Pangilinan J."/>
            <person name="Larsson K.H."/>
            <person name="Matsuura K."/>
            <person name="Barry K."/>
            <person name="Labutti K."/>
            <person name="Kuo R."/>
            <person name="Ohm R.A."/>
            <person name="Bhattacharya S.S."/>
            <person name="Shirouzu T."/>
            <person name="Yoshinaga Y."/>
            <person name="Martin F.M."/>
            <person name="Grigoriev I.V."/>
            <person name="Hibbett D.S."/>
        </authorList>
    </citation>
    <scope>NUCLEOTIDE SEQUENCE [LARGE SCALE GENOMIC DNA]</scope>
    <source>
        <strain evidence="1 2">TUFC12733</strain>
    </source>
</reference>
<evidence type="ECO:0000313" key="1">
    <source>
        <dbReference type="EMBL" id="KZO90274.1"/>
    </source>
</evidence>
<name>A0A167G806_CALVF</name>
<organism evidence="1 2">
    <name type="scientific">Calocera viscosa (strain TUFC12733)</name>
    <dbReference type="NCBI Taxonomy" id="1330018"/>
    <lineage>
        <taxon>Eukaryota</taxon>
        <taxon>Fungi</taxon>
        <taxon>Dikarya</taxon>
        <taxon>Basidiomycota</taxon>
        <taxon>Agaricomycotina</taxon>
        <taxon>Dacrymycetes</taxon>
        <taxon>Dacrymycetales</taxon>
        <taxon>Dacrymycetaceae</taxon>
        <taxon>Calocera</taxon>
    </lineage>
</organism>
<dbReference type="EMBL" id="KV417346">
    <property type="protein sequence ID" value="KZO90274.1"/>
    <property type="molecule type" value="Genomic_DNA"/>
</dbReference>
<proteinExistence type="predicted"/>
<protein>
    <recommendedName>
        <fullName evidence="3">NB-ARC domain-containing protein</fullName>
    </recommendedName>
</protein>
<dbReference type="Gene3D" id="3.40.50.300">
    <property type="entry name" value="P-loop containing nucleotide triphosphate hydrolases"/>
    <property type="match status" value="1"/>
</dbReference>
<keyword evidence="2" id="KW-1185">Reference proteome</keyword>
<gene>
    <name evidence="1" type="ORF">CALVIDRAFT_569202</name>
</gene>
<accession>A0A167G806</accession>